<dbReference type="PANTHER" id="PTHR38031:SF1">
    <property type="entry name" value="SULFUR CARRIER PROTEIN CYSO"/>
    <property type="match status" value="1"/>
</dbReference>
<organism evidence="1 2">
    <name type="scientific">Longimicrobium terrae</name>
    <dbReference type="NCBI Taxonomy" id="1639882"/>
    <lineage>
        <taxon>Bacteria</taxon>
        <taxon>Pseudomonadati</taxon>
        <taxon>Gemmatimonadota</taxon>
        <taxon>Longimicrobiia</taxon>
        <taxon>Longimicrobiales</taxon>
        <taxon>Longimicrobiaceae</taxon>
        <taxon>Longimicrobium</taxon>
    </lineage>
</organism>
<dbReference type="InterPro" id="IPR003749">
    <property type="entry name" value="ThiS/MoaD-like"/>
</dbReference>
<dbReference type="SUPFAM" id="SSF54285">
    <property type="entry name" value="MoaD/ThiS"/>
    <property type="match status" value="1"/>
</dbReference>
<protein>
    <submittedName>
        <fullName evidence="1">Molybdopterin converting factor small subunit</fullName>
    </submittedName>
</protein>
<accession>A0A841H358</accession>
<dbReference type="AlphaFoldDB" id="A0A841H358"/>
<evidence type="ECO:0000313" key="1">
    <source>
        <dbReference type="EMBL" id="MBB6072356.1"/>
    </source>
</evidence>
<dbReference type="RefSeq" id="WP_170036555.1">
    <property type="nucleotide sequence ID" value="NZ_JABDTL010000002.1"/>
</dbReference>
<dbReference type="Proteomes" id="UP000582837">
    <property type="component" value="Unassembled WGS sequence"/>
</dbReference>
<proteinExistence type="predicted"/>
<dbReference type="InterPro" id="IPR016155">
    <property type="entry name" value="Mopterin_synth/thiamin_S_b"/>
</dbReference>
<comment type="caution">
    <text evidence="1">The sequence shown here is derived from an EMBL/GenBank/DDBJ whole genome shotgun (WGS) entry which is preliminary data.</text>
</comment>
<dbReference type="EMBL" id="JACHIA010000014">
    <property type="protein sequence ID" value="MBB6072356.1"/>
    <property type="molecule type" value="Genomic_DNA"/>
</dbReference>
<name>A0A841H358_9BACT</name>
<gene>
    <name evidence="1" type="ORF">HNQ61_004018</name>
</gene>
<keyword evidence="2" id="KW-1185">Reference proteome</keyword>
<dbReference type="InterPro" id="IPR052045">
    <property type="entry name" value="Sulfur_Carrier/Prot_Modifier"/>
</dbReference>
<dbReference type="Pfam" id="PF02597">
    <property type="entry name" value="ThiS"/>
    <property type="match status" value="1"/>
</dbReference>
<sequence length="101" mass="10312">MSTAAVQAGAITFELPGALRPYAGGLATVACEDAGTTVGDALHTLHALHPGVVERVLDEPGDVRRHVNVFVDGENIRFLDGLRTPLPAAATITIIAAVSGG</sequence>
<dbReference type="PANTHER" id="PTHR38031">
    <property type="entry name" value="SULFUR CARRIER PROTEIN SLR0821-RELATED"/>
    <property type="match status" value="1"/>
</dbReference>
<dbReference type="Gene3D" id="3.10.20.30">
    <property type="match status" value="1"/>
</dbReference>
<evidence type="ECO:0000313" key="2">
    <source>
        <dbReference type="Proteomes" id="UP000582837"/>
    </source>
</evidence>
<reference evidence="1 2" key="1">
    <citation type="submission" date="2020-08" db="EMBL/GenBank/DDBJ databases">
        <title>Genomic Encyclopedia of Type Strains, Phase IV (KMG-IV): sequencing the most valuable type-strain genomes for metagenomic binning, comparative biology and taxonomic classification.</title>
        <authorList>
            <person name="Goeker M."/>
        </authorList>
    </citation>
    <scope>NUCLEOTIDE SEQUENCE [LARGE SCALE GENOMIC DNA]</scope>
    <source>
        <strain evidence="1 2">DSM 29007</strain>
    </source>
</reference>
<dbReference type="InterPro" id="IPR012675">
    <property type="entry name" value="Beta-grasp_dom_sf"/>
</dbReference>